<proteinExistence type="evidence at transcript level"/>
<dbReference type="GO" id="GO:0004620">
    <property type="term" value="F:phospholipase activity"/>
    <property type="evidence" value="ECO:0007669"/>
    <property type="project" value="TreeGrafter"/>
</dbReference>
<dbReference type="PANTHER" id="PTHR23509:SF6">
    <property type="entry name" value="PHOSPHOLIPASE C1020.13C-RELATED"/>
    <property type="match status" value="1"/>
</dbReference>
<protein>
    <submittedName>
        <fullName evidence="2">Uncharacterized protein</fullName>
    </submittedName>
</protein>
<dbReference type="EMBL" id="GU723592">
    <property type="protein sequence ID" value="ADE10037.1"/>
    <property type="molecule type" value="mRNA"/>
</dbReference>
<evidence type="ECO:0000256" key="1">
    <source>
        <dbReference type="SAM" id="MobiDB-lite"/>
    </source>
</evidence>
<evidence type="ECO:0000313" key="2">
    <source>
        <dbReference type="EMBL" id="ADE10037.1"/>
    </source>
</evidence>
<sequence length="224" mass="25240">MSDHRKALEEENAPVVDSDEDDPPCTDLILVIHGIGQQLATQYESYNFVYAANQLRQLLRKQASNPALASIIRDRRAQVLPVQWRALLDLDAEKTKEDEEHDMFNKFTMNDITINKSIPYVRAGTQDATLGPPQSAKKKEDRAGSAVSRSISSSISPPFSFIPRLPSSCRPHRFLDDGNRHFRLSYTLSLAFEAEHHEQLPPLRALRRAVGVGKDCLHTFGLIH</sequence>
<accession>D5KXZ2</accession>
<dbReference type="GO" id="GO:0005737">
    <property type="term" value="C:cytoplasm"/>
    <property type="evidence" value="ECO:0007669"/>
    <property type="project" value="TreeGrafter"/>
</dbReference>
<reference evidence="2" key="1">
    <citation type="submission" date="2010-02" db="EMBL/GenBank/DDBJ databases">
        <authorList>
            <person name="Xie B."/>
            <person name="Huang X."/>
            <person name="Deng Y."/>
        </authorList>
    </citation>
    <scope>NUCLEOTIDE SEQUENCE</scope>
</reference>
<organism evidence="2">
    <name type="scientific">Tremella fuciformis</name>
    <dbReference type="NCBI Taxonomy" id="64657"/>
    <lineage>
        <taxon>Eukaryota</taxon>
        <taxon>Fungi</taxon>
        <taxon>Dikarya</taxon>
        <taxon>Basidiomycota</taxon>
        <taxon>Agaricomycotina</taxon>
        <taxon>Tremellomycetes</taxon>
        <taxon>Tremellales</taxon>
        <taxon>Tremellaceae</taxon>
        <taxon>Tremella</taxon>
    </lineage>
</organism>
<feature type="region of interest" description="Disordered" evidence="1">
    <location>
        <begin position="1"/>
        <end position="21"/>
    </location>
</feature>
<name>D5KXZ2_9TREE</name>
<dbReference type="InterPro" id="IPR058055">
    <property type="entry name" value="PA-PLA1"/>
</dbReference>
<feature type="region of interest" description="Disordered" evidence="1">
    <location>
        <begin position="125"/>
        <end position="152"/>
    </location>
</feature>
<dbReference type="PANTHER" id="PTHR23509">
    <property type="entry name" value="PA-PL1 PHOSPHOLIPASE FAMILY"/>
    <property type="match status" value="1"/>
</dbReference>
<dbReference type="AlphaFoldDB" id="D5KXZ2"/>